<feature type="region of interest" description="Disordered" evidence="1">
    <location>
        <begin position="139"/>
        <end position="163"/>
    </location>
</feature>
<evidence type="ECO:0000256" key="1">
    <source>
        <dbReference type="SAM" id="MobiDB-lite"/>
    </source>
</evidence>
<name>A0ABU9MZZ1_9GAMM</name>
<proteinExistence type="predicted"/>
<dbReference type="PANTHER" id="PTHR37938:SF1">
    <property type="entry name" value="BLL0215 PROTEIN"/>
    <property type="match status" value="1"/>
</dbReference>
<evidence type="ECO:0000313" key="4">
    <source>
        <dbReference type="EMBL" id="MEM0516096.1"/>
    </source>
</evidence>
<dbReference type="InterPro" id="IPR005182">
    <property type="entry name" value="YdbS-like_PH"/>
</dbReference>
<feature type="transmembrane region" description="Helical" evidence="2">
    <location>
        <begin position="20"/>
        <end position="48"/>
    </location>
</feature>
<feature type="domain" description="YdbS-like PH" evidence="3">
    <location>
        <begin position="59"/>
        <end position="130"/>
    </location>
</feature>
<keyword evidence="2" id="KW-0472">Membrane</keyword>
<dbReference type="EMBL" id="JBCGCU010000013">
    <property type="protein sequence ID" value="MEM0516096.1"/>
    <property type="molecule type" value="Genomic_DNA"/>
</dbReference>
<protein>
    <submittedName>
        <fullName evidence="4">PH domain-containing protein</fullName>
    </submittedName>
</protein>
<dbReference type="PANTHER" id="PTHR37938">
    <property type="entry name" value="BLL0215 PROTEIN"/>
    <property type="match status" value="1"/>
</dbReference>
<organism evidence="4 5">
    <name type="scientific">Pseudoalteromonas qingdaonensis</name>
    <dbReference type="NCBI Taxonomy" id="3131913"/>
    <lineage>
        <taxon>Bacteria</taxon>
        <taxon>Pseudomonadati</taxon>
        <taxon>Pseudomonadota</taxon>
        <taxon>Gammaproteobacteria</taxon>
        <taxon>Alteromonadales</taxon>
        <taxon>Pseudoalteromonadaceae</taxon>
        <taxon>Pseudoalteromonas</taxon>
    </lineage>
</organism>
<evidence type="ECO:0000313" key="5">
    <source>
        <dbReference type="Proteomes" id="UP001447008"/>
    </source>
</evidence>
<dbReference type="Proteomes" id="UP001447008">
    <property type="component" value="Unassembled WGS sequence"/>
</dbReference>
<dbReference type="RefSeq" id="WP_342679308.1">
    <property type="nucleotide sequence ID" value="NZ_JBCGCU010000013.1"/>
</dbReference>
<sequence length="188" mass="20767">MSSETILNTAQFDPKVKQYWLTIWLLVASITLFGIVLLPIVAVLVWWLGGRILAAMSATLSEKKLVVKRGIWVREEKSIPLDKITDVAMTQGPLMRVFGLYRLSFETAGQSGPGALVSLLGVVDAHLFREAILTQKERAAEQQGNHKSGQSAAQGSTEQDDQALMQRLVDAVERIDARLARLEQEPKA</sequence>
<evidence type="ECO:0000256" key="2">
    <source>
        <dbReference type="SAM" id="Phobius"/>
    </source>
</evidence>
<reference evidence="4 5" key="1">
    <citation type="submission" date="2024-03" db="EMBL/GenBank/DDBJ databases">
        <title>Pseudoalteromonas qingdaonensis sp. nov., isolated from the intestines of marine benthic organisms.</title>
        <authorList>
            <person name="Lin X."/>
            <person name="Fang S."/>
            <person name="Hu X."/>
        </authorList>
    </citation>
    <scope>NUCLEOTIDE SEQUENCE [LARGE SCALE GENOMIC DNA]</scope>
    <source>
        <strain evidence="4 5">YIC-827</strain>
    </source>
</reference>
<keyword evidence="2" id="KW-1133">Transmembrane helix</keyword>
<gene>
    <name evidence="4" type="ORF">WCN91_11845</name>
</gene>
<comment type="caution">
    <text evidence="4">The sequence shown here is derived from an EMBL/GenBank/DDBJ whole genome shotgun (WGS) entry which is preliminary data.</text>
</comment>
<feature type="compositionally biased region" description="Polar residues" evidence="1">
    <location>
        <begin position="142"/>
        <end position="157"/>
    </location>
</feature>
<keyword evidence="2" id="KW-0812">Transmembrane</keyword>
<dbReference type="Pfam" id="PF03703">
    <property type="entry name" value="bPH_2"/>
    <property type="match status" value="1"/>
</dbReference>
<evidence type="ECO:0000259" key="3">
    <source>
        <dbReference type="Pfam" id="PF03703"/>
    </source>
</evidence>
<accession>A0ABU9MZZ1</accession>
<keyword evidence="5" id="KW-1185">Reference proteome</keyword>